<dbReference type="InterPro" id="IPR022742">
    <property type="entry name" value="Hydrolase_4"/>
</dbReference>
<dbReference type="Pfam" id="PF12146">
    <property type="entry name" value="Hydrolase_4"/>
    <property type="match status" value="1"/>
</dbReference>
<keyword evidence="1" id="KW-0812">Transmembrane</keyword>
<reference evidence="3 4" key="1">
    <citation type="submission" date="2017-11" db="EMBL/GenBank/DDBJ databases">
        <title>Comparitive Functional Genomics of Dry Heat Resistant strains isolated from the Viking Spacecraft.</title>
        <authorList>
            <person name="Seuylemezian A."/>
            <person name="Cooper K."/>
            <person name="Vaishampayan P."/>
        </authorList>
    </citation>
    <scope>NUCLEOTIDE SEQUENCE [LARGE SCALE GENOMIC DNA]</scope>
    <source>
        <strain evidence="3 4">V1-29</strain>
    </source>
</reference>
<dbReference type="Proteomes" id="UP000234748">
    <property type="component" value="Unassembled WGS sequence"/>
</dbReference>
<evidence type="ECO:0000313" key="4">
    <source>
        <dbReference type="Proteomes" id="UP000234748"/>
    </source>
</evidence>
<keyword evidence="1" id="KW-0472">Membrane</keyword>
<dbReference type="Gene3D" id="3.40.50.1820">
    <property type="entry name" value="alpha/beta hydrolase"/>
    <property type="match status" value="1"/>
</dbReference>
<proteinExistence type="predicted"/>
<accession>A0A2N5M1S3</accession>
<feature type="domain" description="Serine aminopeptidase S33" evidence="2">
    <location>
        <begin position="82"/>
        <end position="196"/>
    </location>
</feature>
<sequence length="304" mass="35461">MKNTKKWWMALFSILSYIIGIGLYFSSRVMFMKKKDDAFIREREIQAKRYIQAEYEALPKTALSIPSSFGYSLHCVWIHPHKSRKWMVFCHGITESKINSIKYMNMFVKRGFNAVIYDHRRHGESGGVTSSYGHYEKYDLAAVINELRKREGEDIIVGIHGESMGAVTALLYAGMMEDRADFYIADCPFSDFTEQLKHNLRSEVPLPPWMVLPIGRFFLKMRDRYSIEEVSPIKYVENIKKPVLFIHSADDTFILPEMSTDLYQAKQGPKRLFIARKGAHAQSYNENKQDYEQAIDEFLQEFVL</sequence>
<gene>
    <name evidence="3" type="ORF">CUU66_18710</name>
</gene>
<keyword evidence="1" id="KW-1133">Transmembrane helix</keyword>
<evidence type="ECO:0000313" key="3">
    <source>
        <dbReference type="EMBL" id="PLT28255.1"/>
    </source>
</evidence>
<dbReference type="OrthoDB" id="9776685at2"/>
<dbReference type="PANTHER" id="PTHR43358">
    <property type="entry name" value="ALPHA/BETA-HYDROLASE"/>
    <property type="match status" value="1"/>
</dbReference>
<dbReference type="PANTHER" id="PTHR43358:SF5">
    <property type="entry name" value="EXPORTED PROTEIN"/>
    <property type="match status" value="1"/>
</dbReference>
<feature type="transmembrane region" description="Helical" evidence="1">
    <location>
        <begin position="6"/>
        <end position="25"/>
    </location>
</feature>
<dbReference type="InterPro" id="IPR029058">
    <property type="entry name" value="AB_hydrolase_fold"/>
</dbReference>
<evidence type="ECO:0000259" key="2">
    <source>
        <dbReference type="Pfam" id="PF12146"/>
    </source>
</evidence>
<dbReference type="InterPro" id="IPR052920">
    <property type="entry name" value="DNA-binding_regulatory"/>
</dbReference>
<name>A0A2N5M1S3_9BACI</name>
<comment type="caution">
    <text evidence="3">The sequence shown here is derived from an EMBL/GenBank/DDBJ whole genome shotgun (WGS) entry which is preliminary data.</text>
</comment>
<dbReference type="SUPFAM" id="SSF53474">
    <property type="entry name" value="alpha/beta-Hydrolases"/>
    <property type="match status" value="1"/>
</dbReference>
<dbReference type="RefSeq" id="WP_101644921.1">
    <property type="nucleotide sequence ID" value="NZ_PGUY01000062.1"/>
</dbReference>
<keyword evidence="4" id="KW-1185">Reference proteome</keyword>
<dbReference type="AlphaFoldDB" id="A0A2N5M1S3"/>
<organism evidence="3 4">
    <name type="scientific">Peribacillus deserti</name>
    <dbReference type="NCBI Taxonomy" id="673318"/>
    <lineage>
        <taxon>Bacteria</taxon>
        <taxon>Bacillati</taxon>
        <taxon>Bacillota</taxon>
        <taxon>Bacilli</taxon>
        <taxon>Bacillales</taxon>
        <taxon>Bacillaceae</taxon>
        <taxon>Peribacillus</taxon>
    </lineage>
</organism>
<dbReference type="EMBL" id="PGUY01000062">
    <property type="protein sequence ID" value="PLT28255.1"/>
    <property type="molecule type" value="Genomic_DNA"/>
</dbReference>
<protein>
    <recommendedName>
        <fullName evidence="2">Serine aminopeptidase S33 domain-containing protein</fullName>
    </recommendedName>
</protein>
<evidence type="ECO:0000256" key="1">
    <source>
        <dbReference type="SAM" id="Phobius"/>
    </source>
</evidence>